<name>A0A840EVP3_9ACTN</name>
<keyword evidence="7" id="KW-1185">Reference proteome</keyword>
<dbReference type="PANTHER" id="PTHR30055:SF234">
    <property type="entry name" value="HTH-TYPE TRANSCRIPTIONAL REGULATOR BETI"/>
    <property type="match status" value="1"/>
</dbReference>
<evidence type="ECO:0000259" key="5">
    <source>
        <dbReference type="PROSITE" id="PS50977"/>
    </source>
</evidence>
<dbReference type="GO" id="GO:0000976">
    <property type="term" value="F:transcription cis-regulatory region binding"/>
    <property type="evidence" value="ECO:0007669"/>
    <property type="project" value="TreeGrafter"/>
</dbReference>
<dbReference type="AlphaFoldDB" id="A0A840EVP3"/>
<dbReference type="InterPro" id="IPR001647">
    <property type="entry name" value="HTH_TetR"/>
</dbReference>
<dbReference type="Proteomes" id="UP000551501">
    <property type="component" value="Unassembled WGS sequence"/>
</dbReference>
<keyword evidence="1" id="KW-0805">Transcription regulation</keyword>
<keyword evidence="3" id="KW-0804">Transcription</keyword>
<dbReference type="PANTHER" id="PTHR30055">
    <property type="entry name" value="HTH-TYPE TRANSCRIPTIONAL REGULATOR RUTR"/>
    <property type="match status" value="1"/>
</dbReference>
<evidence type="ECO:0000313" key="7">
    <source>
        <dbReference type="Proteomes" id="UP000551501"/>
    </source>
</evidence>
<keyword evidence="2 4" id="KW-0238">DNA-binding</keyword>
<dbReference type="Pfam" id="PF00440">
    <property type="entry name" value="TetR_N"/>
    <property type="match status" value="1"/>
</dbReference>
<evidence type="ECO:0000256" key="2">
    <source>
        <dbReference type="ARBA" id="ARBA00023125"/>
    </source>
</evidence>
<protein>
    <submittedName>
        <fullName evidence="6">AcrR family transcriptional regulator</fullName>
    </submittedName>
</protein>
<dbReference type="RefSeq" id="WP_183370763.1">
    <property type="nucleotide sequence ID" value="NZ_BAABHL010000122.1"/>
</dbReference>
<proteinExistence type="predicted"/>
<dbReference type="PROSITE" id="PS50977">
    <property type="entry name" value="HTH_TETR_2"/>
    <property type="match status" value="1"/>
</dbReference>
<evidence type="ECO:0000313" key="6">
    <source>
        <dbReference type="EMBL" id="MBB4135742.1"/>
    </source>
</evidence>
<gene>
    <name evidence="6" type="ORF">BKA16_002294</name>
</gene>
<dbReference type="InterPro" id="IPR009057">
    <property type="entry name" value="Homeodomain-like_sf"/>
</dbReference>
<feature type="DNA-binding region" description="H-T-H motif" evidence="4">
    <location>
        <begin position="30"/>
        <end position="49"/>
    </location>
</feature>
<dbReference type="EMBL" id="JACIFP010000001">
    <property type="protein sequence ID" value="MBB4135742.1"/>
    <property type="molecule type" value="Genomic_DNA"/>
</dbReference>
<comment type="caution">
    <text evidence="6">The sequence shown here is derived from an EMBL/GenBank/DDBJ whole genome shotgun (WGS) entry which is preliminary data.</text>
</comment>
<sequence length="216" mass="23588">MAQHGDRARETLLDAAEELFAEHGIDAVSNRRITEHAGTANHSAIKYHFGGRDEMIQALLARGREQITARREQILGELPDQPSLHDLVGAGVRPWIEYLDSLPVPGHRARFTYQAMFLPSVEEPLRVGIERSVQFDGQMGAIPELAHVPEPVLTARMRLIASLTLRLCASYETDVEAGTASGSWTAVGYFIIDAATGMLSAPVTHPDQFPTAVVAP</sequence>
<dbReference type="SUPFAM" id="SSF46689">
    <property type="entry name" value="Homeodomain-like"/>
    <property type="match status" value="1"/>
</dbReference>
<evidence type="ECO:0000256" key="1">
    <source>
        <dbReference type="ARBA" id="ARBA00023015"/>
    </source>
</evidence>
<dbReference type="InterPro" id="IPR050109">
    <property type="entry name" value="HTH-type_TetR-like_transc_reg"/>
</dbReference>
<evidence type="ECO:0000256" key="3">
    <source>
        <dbReference type="ARBA" id="ARBA00023163"/>
    </source>
</evidence>
<evidence type="ECO:0000256" key="4">
    <source>
        <dbReference type="PROSITE-ProRule" id="PRU00335"/>
    </source>
</evidence>
<organism evidence="6 7">
    <name type="scientific">Gordonia humi</name>
    <dbReference type="NCBI Taxonomy" id="686429"/>
    <lineage>
        <taxon>Bacteria</taxon>
        <taxon>Bacillati</taxon>
        <taxon>Actinomycetota</taxon>
        <taxon>Actinomycetes</taxon>
        <taxon>Mycobacteriales</taxon>
        <taxon>Gordoniaceae</taxon>
        <taxon>Gordonia</taxon>
    </lineage>
</organism>
<feature type="domain" description="HTH tetR-type" evidence="5">
    <location>
        <begin position="6"/>
        <end position="67"/>
    </location>
</feature>
<dbReference type="GO" id="GO:0003700">
    <property type="term" value="F:DNA-binding transcription factor activity"/>
    <property type="evidence" value="ECO:0007669"/>
    <property type="project" value="TreeGrafter"/>
</dbReference>
<accession>A0A840EVP3</accession>
<dbReference type="Gene3D" id="1.10.357.10">
    <property type="entry name" value="Tetracycline Repressor, domain 2"/>
    <property type="match status" value="1"/>
</dbReference>
<reference evidence="6 7" key="1">
    <citation type="submission" date="2020-08" db="EMBL/GenBank/DDBJ databases">
        <title>Sequencing the genomes of 1000 actinobacteria strains.</title>
        <authorList>
            <person name="Klenk H.-P."/>
        </authorList>
    </citation>
    <scope>NUCLEOTIDE SEQUENCE [LARGE SCALE GENOMIC DNA]</scope>
    <source>
        <strain evidence="6 7">DSM 45298</strain>
    </source>
</reference>